<name>A0AAN0JFR8_AMPQE</name>
<reference evidence="3" key="2">
    <citation type="submission" date="2024-06" db="UniProtKB">
        <authorList>
            <consortium name="EnsemblMetazoa"/>
        </authorList>
    </citation>
    <scope>IDENTIFICATION</scope>
</reference>
<organism evidence="3 4">
    <name type="scientific">Amphimedon queenslandica</name>
    <name type="common">Sponge</name>
    <dbReference type="NCBI Taxonomy" id="400682"/>
    <lineage>
        <taxon>Eukaryota</taxon>
        <taxon>Metazoa</taxon>
        <taxon>Porifera</taxon>
        <taxon>Demospongiae</taxon>
        <taxon>Heteroscleromorpha</taxon>
        <taxon>Haplosclerida</taxon>
        <taxon>Niphatidae</taxon>
        <taxon>Amphimedon</taxon>
    </lineage>
</organism>
<accession>A0AAN0JFR8</accession>
<feature type="coiled-coil region" evidence="1">
    <location>
        <begin position="173"/>
        <end position="214"/>
    </location>
</feature>
<evidence type="ECO:0000313" key="3">
    <source>
        <dbReference type="EnsemblMetazoa" id="XP_019855885.1"/>
    </source>
</evidence>
<dbReference type="RefSeq" id="XP_019855885.1">
    <property type="nucleotide sequence ID" value="XM_020000326.1"/>
</dbReference>
<dbReference type="Proteomes" id="UP000007879">
    <property type="component" value="Unassembled WGS sequence"/>
</dbReference>
<feature type="region of interest" description="Disordered" evidence="2">
    <location>
        <begin position="1"/>
        <end position="21"/>
    </location>
</feature>
<proteinExistence type="predicted"/>
<dbReference type="KEGG" id="aqu:109584553"/>
<dbReference type="GeneID" id="109584553"/>
<feature type="coiled-coil region" evidence="1">
    <location>
        <begin position="81"/>
        <end position="137"/>
    </location>
</feature>
<dbReference type="AlphaFoldDB" id="A0AAN0JFR8"/>
<dbReference type="PANTHER" id="PTHR28660:SF1">
    <property type="entry name" value="COILED-COIL DOMAIN-CONTAINING PROTEIN 73"/>
    <property type="match status" value="1"/>
</dbReference>
<keyword evidence="1" id="KW-0175">Coiled coil</keyword>
<protein>
    <submittedName>
        <fullName evidence="3">Uncharacterized protein</fullName>
    </submittedName>
</protein>
<evidence type="ECO:0000256" key="2">
    <source>
        <dbReference type="SAM" id="MobiDB-lite"/>
    </source>
</evidence>
<dbReference type="EnsemblMetazoa" id="XM_020000326.1">
    <property type="protein sequence ID" value="XP_019855885.1"/>
    <property type="gene ID" value="LOC109584553"/>
</dbReference>
<sequence length="252" mass="29344">MTEDVSLGYSSSLPTDEAGVSDVDPTAGKVLESSSAAVSLFTECRMMKYRNKFFELIEELRLRRDVNDQNEKKLCELLFLKHKLTQDIEKQTQQLNEVLESHSHLEEETERKCNEQLKQLEEEKVKLKCLFEGKEKEFQALKDEIRALHMIKYNLEKKLSEQEYTLQVLNVSQENYHSQLSQMEQQCVDMEAKVNEVTKLLETLESNVREAVELNGRLATANDHQQCVVDSYKEELDTYQKDCIKLKVSIIK</sequence>
<dbReference type="InterPro" id="IPR031650">
    <property type="entry name" value="CCDC73"/>
</dbReference>
<evidence type="ECO:0000313" key="4">
    <source>
        <dbReference type="Proteomes" id="UP000007879"/>
    </source>
</evidence>
<dbReference type="PANTHER" id="PTHR28660">
    <property type="entry name" value="COILED-COIL DOMAIN-CONTAINING PROTEIN 73"/>
    <property type="match status" value="1"/>
</dbReference>
<reference evidence="4" key="1">
    <citation type="journal article" date="2010" name="Nature">
        <title>The Amphimedon queenslandica genome and the evolution of animal complexity.</title>
        <authorList>
            <person name="Srivastava M."/>
            <person name="Simakov O."/>
            <person name="Chapman J."/>
            <person name="Fahey B."/>
            <person name="Gauthier M.E."/>
            <person name="Mitros T."/>
            <person name="Richards G.S."/>
            <person name="Conaco C."/>
            <person name="Dacre M."/>
            <person name="Hellsten U."/>
            <person name="Larroux C."/>
            <person name="Putnam N.H."/>
            <person name="Stanke M."/>
            <person name="Adamska M."/>
            <person name="Darling A."/>
            <person name="Degnan S.M."/>
            <person name="Oakley T.H."/>
            <person name="Plachetzki D.C."/>
            <person name="Zhai Y."/>
            <person name="Adamski M."/>
            <person name="Calcino A."/>
            <person name="Cummins S.F."/>
            <person name="Goodstein D.M."/>
            <person name="Harris C."/>
            <person name="Jackson D.J."/>
            <person name="Leys S.P."/>
            <person name="Shu S."/>
            <person name="Woodcroft B.J."/>
            <person name="Vervoort M."/>
            <person name="Kosik K.S."/>
            <person name="Manning G."/>
            <person name="Degnan B.M."/>
            <person name="Rokhsar D.S."/>
        </authorList>
    </citation>
    <scope>NUCLEOTIDE SEQUENCE [LARGE SCALE GENOMIC DNA]</scope>
</reference>
<evidence type="ECO:0000256" key="1">
    <source>
        <dbReference type="SAM" id="Coils"/>
    </source>
</evidence>
<dbReference type="Pfam" id="PF15818">
    <property type="entry name" value="CCDC73"/>
    <property type="match status" value="1"/>
</dbReference>
<keyword evidence="4" id="KW-1185">Reference proteome</keyword>